<dbReference type="PATRIC" id="fig|1096930.3.peg.1481"/>
<dbReference type="PANTHER" id="PTHR42951:SF17">
    <property type="entry name" value="METALLO-BETA-LACTAMASE DOMAIN-CONTAINING PROTEIN"/>
    <property type="match status" value="1"/>
</dbReference>
<feature type="signal peptide" evidence="2">
    <location>
        <begin position="1"/>
        <end position="23"/>
    </location>
</feature>
<feature type="region of interest" description="Disordered" evidence="1">
    <location>
        <begin position="29"/>
        <end position="51"/>
    </location>
</feature>
<dbReference type="Pfam" id="PF00753">
    <property type="entry name" value="Lactamase_B"/>
    <property type="match status" value="1"/>
</dbReference>
<keyword evidence="5" id="KW-1185">Reference proteome</keyword>
<evidence type="ECO:0000256" key="1">
    <source>
        <dbReference type="SAM" id="MobiDB-lite"/>
    </source>
</evidence>
<protein>
    <recommendedName>
        <fullName evidence="3">Metallo-beta-lactamase domain-containing protein</fullName>
    </recommendedName>
</protein>
<dbReference type="NCBIfam" id="NF033105">
    <property type="entry name" value="bla_subclass_B3"/>
    <property type="match status" value="1"/>
</dbReference>
<evidence type="ECO:0000256" key="2">
    <source>
        <dbReference type="SAM" id="SignalP"/>
    </source>
</evidence>
<keyword evidence="2" id="KW-0732">Signal</keyword>
<dbReference type="Proteomes" id="UP000015527">
    <property type="component" value="Unassembled WGS sequence"/>
</dbReference>
<accession>T0I051</accession>
<reference evidence="4 5" key="1">
    <citation type="journal article" date="2013" name="Genome Announc.">
        <title>Genome Sequence of Novosphingobium lindaniclasticum LE124T, Isolated from a Hexachlorocyclohexane Dumpsite.</title>
        <authorList>
            <person name="Saxena A."/>
            <person name="Nayyar N."/>
            <person name="Sangwan N."/>
            <person name="Kumari R."/>
            <person name="Khurana J.P."/>
            <person name="Lal R."/>
        </authorList>
    </citation>
    <scope>NUCLEOTIDE SEQUENCE [LARGE SCALE GENOMIC DNA]</scope>
    <source>
        <strain evidence="4 5">LE124</strain>
    </source>
</reference>
<dbReference type="eggNOG" id="COG0491">
    <property type="taxonomic scope" value="Bacteria"/>
</dbReference>
<feature type="chain" id="PRO_5004564874" description="Metallo-beta-lactamase domain-containing protein" evidence="2">
    <location>
        <begin position="24"/>
        <end position="323"/>
    </location>
</feature>
<feature type="domain" description="Metallo-beta-lactamase" evidence="3">
    <location>
        <begin position="82"/>
        <end position="273"/>
    </location>
</feature>
<evidence type="ECO:0000313" key="5">
    <source>
        <dbReference type="Proteomes" id="UP000015527"/>
    </source>
</evidence>
<dbReference type="EMBL" id="ATHL01000054">
    <property type="protein sequence ID" value="EQB17678.1"/>
    <property type="molecule type" value="Genomic_DNA"/>
</dbReference>
<comment type="caution">
    <text evidence="4">The sequence shown here is derived from an EMBL/GenBank/DDBJ whole genome shotgun (WGS) entry which is preliminary data.</text>
</comment>
<dbReference type="InterPro" id="IPR050855">
    <property type="entry name" value="NDM-1-like"/>
</dbReference>
<evidence type="ECO:0000313" key="4">
    <source>
        <dbReference type="EMBL" id="EQB17678.1"/>
    </source>
</evidence>
<dbReference type="OrthoDB" id="9773738at2"/>
<dbReference type="CDD" id="cd16315">
    <property type="entry name" value="EVM-1-like_MBL-B3"/>
    <property type="match status" value="1"/>
</dbReference>
<dbReference type="AlphaFoldDB" id="T0I051"/>
<name>T0I051_9SPHN</name>
<dbReference type="InterPro" id="IPR036866">
    <property type="entry name" value="RibonucZ/Hydroxyglut_hydro"/>
</dbReference>
<evidence type="ECO:0000259" key="3">
    <source>
        <dbReference type="SMART" id="SM00849"/>
    </source>
</evidence>
<dbReference type="NCBIfam" id="NF012229">
    <property type="entry name" value="bla_class_B_core"/>
    <property type="match status" value="1"/>
</dbReference>
<gene>
    <name evidence="4" type="ORF">L284_07525</name>
</gene>
<dbReference type="PANTHER" id="PTHR42951">
    <property type="entry name" value="METALLO-BETA-LACTAMASE DOMAIN-CONTAINING"/>
    <property type="match status" value="1"/>
</dbReference>
<sequence>MRSVPNILALALLPACAPSSGNAETAQEVRAEQAAPPASPRTVEPSADGAKLTNACKGRDGWAEAAPPAKLFGNTWYVGTCGISAILVTGTDGHVLIDGGLPEAAPLVLANIAAAGFKARDVRWILSSHEHFDHAGALAALQRATGARVAALPAAAQVLETGEADPEDPQFGGLDAFPAVRVDRHLADGEHVAVGKLSLTAHATLAHAAGSTSWTWRACDEQKQCLTVAYADSASAISAKGYRFTDHPVRVEAVRKGLDRIATLPCDLLITPHPGASDLFARLSGAAPLVDPAACRRYAATAKARFETRLSEETAPEAKEIRS</sequence>
<organism evidence="4 5">
    <name type="scientific">Novosphingobium lindaniclasticum LE124</name>
    <dbReference type="NCBI Taxonomy" id="1096930"/>
    <lineage>
        <taxon>Bacteria</taxon>
        <taxon>Pseudomonadati</taxon>
        <taxon>Pseudomonadota</taxon>
        <taxon>Alphaproteobacteria</taxon>
        <taxon>Sphingomonadales</taxon>
        <taxon>Sphingomonadaceae</taxon>
        <taxon>Novosphingobium</taxon>
    </lineage>
</organism>
<dbReference type="SMART" id="SM00849">
    <property type="entry name" value="Lactamase_B"/>
    <property type="match status" value="1"/>
</dbReference>
<proteinExistence type="predicted"/>
<dbReference type="RefSeq" id="WP_021233414.1">
    <property type="nucleotide sequence ID" value="NZ_ATHL01000054.1"/>
</dbReference>
<dbReference type="Gene3D" id="3.60.15.10">
    <property type="entry name" value="Ribonuclease Z/Hydroxyacylglutathione hydrolase-like"/>
    <property type="match status" value="1"/>
</dbReference>
<dbReference type="SUPFAM" id="SSF56281">
    <property type="entry name" value="Metallo-hydrolase/oxidoreductase"/>
    <property type="match status" value="1"/>
</dbReference>
<dbReference type="InterPro" id="IPR001279">
    <property type="entry name" value="Metallo-B-lactamas"/>
</dbReference>